<protein>
    <submittedName>
        <fullName evidence="3">Flagellar biosynthetic protein FlhB</fullName>
    </submittedName>
</protein>
<dbReference type="InterPro" id="IPR006135">
    <property type="entry name" value="T3SS_substrate_exporter"/>
</dbReference>
<evidence type="ECO:0000256" key="1">
    <source>
        <dbReference type="SAM" id="MobiDB-lite"/>
    </source>
</evidence>
<keyword evidence="2" id="KW-0472">Membrane</keyword>
<feature type="transmembrane region" description="Helical" evidence="2">
    <location>
        <begin position="147"/>
        <end position="169"/>
    </location>
</feature>
<reference evidence="3" key="1">
    <citation type="submission" date="2016-10" db="EMBL/GenBank/DDBJ databases">
        <title>Sequence of Gallionella enrichment culture.</title>
        <authorList>
            <person name="Poehlein A."/>
            <person name="Muehling M."/>
            <person name="Daniel R."/>
        </authorList>
    </citation>
    <scope>NUCLEOTIDE SEQUENCE</scope>
</reference>
<comment type="caution">
    <text evidence="3">The sequence shown here is derived from an EMBL/GenBank/DDBJ whole genome shotgun (WGS) entry which is preliminary data.</text>
</comment>
<organism evidence="3">
    <name type="scientific">mine drainage metagenome</name>
    <dbReference type="NCBI Taxonomy" id="410659"/>
    <lineage>
        <taxon>unclassified sequences</taxon>
        <taxon>metagenomes</taxon>
        <taxon>ecological metagenomes</taxon>
    </lineage>
</organism>
<keyword evidence="2" id="KW-1133">Transmembrane helix</keyword>
<dbReference type="PANTHER" id="PTHR30531">
    <property type="entry name" value="FLAGELLAR BIOSYNTHETIC PROTEIN FLHB"/>
    <property type="match status" value="1"/>
</dbReference>
<dbReference type="EMBL" id="MLJW01000750">
    <property type="protein sequence ID" value="OIQ82956.1"/>
    <property type="molecule type" value="Genomic_DNA"/>
</dbReference>
<feature type="transmembrane region" description="Helical" evidence="2">
    <location>
        <begin position="189"/>
        <end position="210"/>
    </location>
</feature>
<sequence length="366" mass="38523">MSSEGQEKSEKATPERMKKVRDEGSLTKSQDLSSWLGIGAAAITLPMVIGRATDAARTQLAEVGQIVAQPDPARAVTLLGDGLATVLSTVSPMLIAVVLAAVVATAIQGGIHPSMKRLKPTFKQFNPTSGVKRLFGAQAWWQGAKSLLKTGVVGLVLFLAVKGLAPALMSAGGLPVRALLDEAGGGAMSLLRTAVAAGLLLAAADVVVVIRRNRKKTRMSRQEIKDESKRSDGDPLLKGAIRSKQLAMSRNRMMAAIPTADVVLVNPTHVAVALRYEPGSGAPRVVAKGQGHVATRIRERATEHHVPMVADIPLARALHGACEVGDEIPEYLYTAVARVLAFVMALRRRGAAAGVHRVPDRPGVAA</sequence>
<keyword evidence="3" id="KW-0966">Cell projection</keyword>
<dbReference type="Gene3D" id="3.40.1690.10">
    <property type="entry name" value="secretion proteins EscU"/>
    <property type="match status" value="1"/>
</dbReference>
<dbReference type="PANTHER" id="PTHR30531:SF12">
    <property type="entry name" value="FLAGELLAR BIOSYNTHETIC PROTEIN FLHB"/>
    <property type="match status" value="1"/>
</dbReference>
<evidence type="ECO:0000313" key="3">
    <source>
        <dbReference type="EMBL" id="OIQ82956.1"/>
    </source>
</evidence>
<gene>
    <name evidence="3" type="primary">flhB_16</name>
    <name evidence="3" type="ORF">GALL_352520</name>
</gene>
<keyword evidence="3" id="KW-0969">Cilium</keyword>
<feature type="transmembrane region" description="Helical" evidence="2">
    <location>
        <begin position="83"/>
        <end position="107"/>
    </location>
</feature>
<name>A0A1J5QSV8_9ZZZZ</name>
<dbReference type="SUPFAM" id="SSF160544">
    <property type="entry name" value="EscU C-terminal domain-like"/>
    <property type="match status" value="1"/>
</dbReference>
<proteinExistence type="predicted"/>
<feature type="region of interest" description="Disordered" evidence="1">
    <location>
        <begin position="1"/>
        <end position="25"/>
    </location>
</feature>
<keyword evidence="3" id="KW-0282">Flagellum</keyword>
<dbReference type="PRINTS" id="PR00950">
    <property type="entry name" value="TYPE3IMSPROT"/>
</dbReference>
<dbReference type="GO" id="GO:0005886">
    <property type="term" value="C:plasma membrane"/>
    <property type="evidence" value="ECO:0007669"/>
    <property type="project" value="TreeGrafter"/>
</dbReference>
<accession>A0A1J5QSV8</accession>
<dbReference type="GO" id="GO:0009306">
    <property type="term" value="P:protein secretion"/>
    <property type="evidence" value="ECO:0007669"/>
    <property type="project" value="InterPro"/>
</dbReference>
<dbReference type="AlphaFoldDB" id="A0A1J5QSV8"/>
<evidence type="ECO:0000256" key="2">
    <source>
        <dbReference type="SAM" id="Phobius"/>
    </source>
</evidence>
<dbReference type="InterPro" id="IPR029025">
    <property type="entry name" value="T3SS_substrate_exporter_C"/>
</dbReference>
<keyword evidence="2" id="KW-0812">Transmembrane</keyword>
<dbReference type="Gene3D" id="6.10.250.2080">
    <property type="match status" value="1"/>
</dbReference>
<dbReference type="Pfam" id="PF01312">
    <property type="entry name" value="Bac_export_2"/>
    <property type="match status" value="1"/>
</dbReference>